<feature type="region of interest" description="Disordered" evidence="1">
    <location>
        <begin position="522"/>
        <end position="600"/>
    </location>
</feature>
<feature type="compositionally biased region" description="Low complexity" evidence="1">
    <location>
        <begin position="537"/>
        <end position="546"/>
    </location>
</feature>
<dbReference type="GeneID" id="3552192"/>
<dbReference type="PaxDb" id="353153-Q4DZ95"/>
<keyword evidence="3" id="KW-1185">Reference proteome</keyword>
<reference evidence="2 3" key="1">
    <citation type="journal article" date="2005" name="Science">
        <title>The genome sequence of Trypanosoma cruzi, etiologic agent of Chagas disease.</title>
        <authorList>
            <person name="El-Sayed N.M."/>
            <person name="Myler P.J."/>
            <person name="Bartholomeu D.C."/>
            <person name="Nilsson D."/>
            <person name="Aggarwal G."/>
            <person name="Tran A.N."/>
            <person name="Ghedin E."/>
            <person name="Worthey E.A."/>
            <person name="Delcher A.L."/>
            <person name="Blandin G."/>
            <person name="Westenberger S.J."/>
            <person name="Caler E."/>
            <person name="Cerqueira G.C."/>
            <person name="Branche C."/>
            <person name="Haas B."/>
            <person name="Anupama A."/>
            <person name="Arner E."/>
            <person name="Aslund L."/>
            <person name="Attipoe P."/>
            <person name="Bontempi E."/>
            <person name="Bringaud F."/>
            <person name="Burton P."/>
            <person name="Cadag E."/>
            <person name="Campbell D.A."/>
            <person name="Carrington M."/>
            <person name="Crabtree J."/>
            <person name="Darban H."/>
            <person name="da Silveira J.F."/>
            <person name="de Jong P."/>
            <person name="Edwards K."/>
            <person name="Englund P.T."/>
            <person name="Fazelina G."/>
            <person name="Feldblyum T."/>
            <person name="Ferella M."/>
            <person name="Frasch A.C."/>
            <person name="Gull K."/>
            <person name="Horn D."/>
            <person name="Hou L."/>
            <person name="Huang Y."/>
            <person name="Kindlund E."/>
            <person name="Klingbeil M."/>
            <person name="Kluge S."/>
            <person name="Koo H."/>
            <person name="Lacerda D."/>
            <person name="Levin M.J."/>
            <person name="Lorenzi H."/>
            <person name="Louie T."/>
            <person name="Machado C.R."/>
            <person name="McCulloch R."/>
            <person name="McKenna A."/>
            <person name="Mizuno Y."/>
            <person name="Mottram J.C."/>
            <person name="Nelson S."/>
            <person name="Ochaya S."/>
            <person name="Osoegawa K."/>
            <person name="Pai G."/>
            <person name="Parsons M."/>
            <person name="Pentony M."/>
            <person name="Pettersson U."/>
            <person name="Pop M."/>
            <person name="Ramirez J.L."/>
            <person name="Rinta J."/>
            <person name="Robertson L."/>
            <person name="Salzberg S.L."/>
            <person name="Sanchez D.O."/>
            <person name="Seyler A."/>
            <person name="Sharma R."/>
            <person name="Shetty J."/>
            <person name="Simpson A.J."/>
            <person name="Sisk E."/>
            <person name="Tammi M.T."/>
            <person name="Tarleton R."/>
            <person name="Teixeira S."/>
            <person name="Van Aken S."/>
            <person name="Vogt C."/>
            <person name="Ward P.N."/>
            <person name="Wickstead B."/>
            <person name="Wortman J."/>
            <person name="White O."/>
            <person name="Fraser C.M."/>
            <person name="Stuart K.D."/>
            <person name="Andersson B."/>
        </authorList>
    </citation>
    <scope>NUCLEOTIDE SEQUENCE [LARGE SCALE GENOMIC DNA]</scope>
    <source>
        <strain evidence="2 3">CL Brener</strain>
    </source>
</reference>
<feature type="region of interest" description="Disordered" evidence="1">
    <location>
        <begin position="87"/>
        <end position="141"/>
    </location>
</feature>
<comment type="caution">
    <text evidence="2">The sequence shown here is derived from an EMBL/GenBank/DDBJ whole genome shotgun (WGS) entry which is preliminary data.</text>
</comment>
<feature type="region of interest" description="Disordered" evidence="1">
    <location>
        <begin position="203"/>
        <end position="242"/>
    </location>
</feature>
<accession>Q4DZ95</accession>
<protein>
    <submittedName>
        <fullName evidence="2">Uncharacterized protein</fullName>
    </submittedName>
</protein>
<feature type="compositionally biased region" description="Polar residues" evidence="1">
    <location>
        <begin position="990"/>
        <end position="1006"/>
    </location>
</feature>
<dbReference type="InParanoid" id="Q4DZ95"/>
<dbReference type="RefSeq" id="XP_819703.1">
    <property type="nucleotide sequence ID" value="XM_814610.1"/>
</dbReference>
<feature type="region of interest" description="Disordered" evidence="1">
    <location>
        <begin position="1128"/>
        <end position="1149"/>
    </location>
</feature>
<feature type="compositionally biased region" description="Polar residues" evidence="1">
    <location>
        <begin position="203"/>
        <end position="213"/>
    </location>
</feature>
<feature type="region of interest" description="Disordered" evidence="1">
    <location>
        <begin position="159"/>
        <end position="183"/>
    </location>
</feature>
<feature type="compositionally biased region" description="Basic and acidic residues" evidence="1">
    <location>
        <begin position="575"/>
        <end position="592"/>
    </location>
</feature>
<feature type="compositionally biased region" description="Polar residues" evidence="1">
    <location>
        <begin position="171"/>
        <end position="183"/>
    </location>
</feature>
<sequence length="1218" mass="133486">MVSRGDATIKVRPKYGCGSRRKGADKTCRQYQPASQCSSASLKLSNALCSMGPYTYIVRQPERMKLPGESWCTAVSESEVQTQLCVGPCGADGRRPKQEKNQDEEAPLWISPVLPQRQGAKEGLSKEASGTPETPAFFPLPQSPMPVCVDASKSCINNSSKQEQWRKDTLSQKPQQRGVSTSAPSITLLTELLSRIQQQHETGLSLSSCTARSKASPEEKGPWNSPRQHHHHHQEQEQQQQQSSCGCLAASRLYGDIGEQSNAHQRRASRLCSNQAPQFIGIDAEIEEGLCTESDPSPLARASDGRGASLKTLERKDRSWCGIRDDEKRLCRWIEDRGLLPNEDTAAHRTFIDYLKKKADRLERDYDELFWSFRQPPPPPPPRIEKDERCHWQDYLSRREETLRKPLSGATFGVEEQEPFGDHPYSIDANVAVGVVSGSTFTPPNSMMNGKVNRDPVFSGGKELPRDTPTASTFCCRGDASEKKKFSRSVGSPRLSARKSNSRKKHCDMSLFYTGNSIATTTTKTDKRWRKKNDGRSSSLSSSSYSAHEEQATNHQGHHSVRERGTSPPSPQEEVPQKREDEEEKHRGEKKGMNGSRPMEQKLDILAVNDAASTAATPAASRVFRPPDESHFHAAAPKRTVSFPTVFGIEDVSAVIRLRNYCHRLDKELVQLFRAGAARHEQADAEKDLIAAADGARMRESLQTAQRVHKKTTAATDLTRHRPIVLSPSPPPPLPPSLPTASALIARRPHEATEDAIDYNALTQFNVSSVSSPYYGERGSACVANHGESRKDYDAAKVLDHKTLPGTPVDATTGQITPPESLIPSALGQDVGRCSRGDQGFLSPSTSFFSSRRISPMPHEVRTTTQSGVIKEMERMRPPAAYRVSSLNQSIHHTPPRLLVHSENLSENVVSDRDANLPYTHLECSYDKTAMDSPPMLKGDVPAAVPTLNAGLNCGHLIESDVEPEHPNRNITPSPFLKKDLASAEDISGNAKSQELTRPSTANETRMSPEGFKTHPSQKIPELASRQLHLLPSKGDSETPSIHSIHNLTKRPGSTRKNGGPGSVTWSSGSSSSSSGIGGSGGKNIIGVDVKKKSALSRNPVERRRFSILVGGSSSSAATPIANLRSSLGTKNGVDGNRASKREETGGRSFIRRGGELPVVEEGVGSHHVAPRRSLNPFFVGVLNPGNGNENYHKVVERREGGKSVSRSRRFGVSKTIR</sequence>
<feature type="region of interest" description="Disordered" evidence="1">
    <location>
        <begin position="987"/>
        <end position="1019"/>
    </location>
</feature>
<gene>
    <name evidence="2" type="ORF">Tc00.1047053504105.170</name>
</gene>
<feature type="region of interest" description="Disordered" evidence="1">
    <location>
        <begin position="1032"/>
        <end position="1085"/>
    </location>
</feature>
<evidence type="ECO:0000256" key="1">
    <source>
        <dbReference type="SAM" id="MobiDB-lite"/>
    </source>
</evidence>
<organism evidence="2 3">
    <name type="scientific">Trypanosoma cruzi (strain CL Brener)</name>
    <dbReference type="NCBI Taxonomy" id="353153"/>
    <lineage>
        <taxon>Eukaryota</taxon>
        <taxon>Discoba</taxon>
        <taxon>Euglenozoa</taxon>
        <taxon>Kinetoplastea</taxon>
        <taxon>Metakinetoplastina</taxon>
        <taxon>Trypanosomatida</taxon>
        <taxon>Trypanosomatidae</taxon>
        <taxon>Trypanosoma</taxon>
        <taxon>Schizotrypanum</taxon>
    </lineage>
</organism>
<dbReference type="KEGG" id="tcr:504105.170"/>
<feature type="region of interest" description="Disordered" evidence="1">
    <location>
        <begin position="483"/>
        <end position="504"/>
    </location>
</feature>
<dbReference type="AlphaFoldDB" id="Q4DZ95"/>
<feature type="compositionally biased region" description="Basic and acidic residues" evidence="1">
    <location>
        <begin position="92"/>
        <end position="103"/>
    </location>
</feature>
<name>Q4DZ95_TRYCC</name>
<dbReference type="Proteomes" id="UP000002296">
    <property type="component" value="Unassembled WGS sequence"/>
</dbReference>
<dbReference type="EMBL" id="AAHK01000081">
    <property type="protein sequence ID" value="EAN97852.1"/>
    <property type="molecule type" value="Genomic_DNA"/>
</dbReference>
<feature type="compositionally biased region" description="Polar residues" evidence="1">
    <location>
        <begin position="1038"/>
        <end position="1047"/>
    </location>
</feature>
<evidence type="ECO:0000313" key="2">
    <source>
        <dbReference type="EMBL" id="EAN97852.1"/>
    </source>
</evidence>
<proteinExistence type="predicted"/>
<evidence type="ECO:0000313" key="3">
    <source>
        <dbReference type="Proteomes" id="UP000002296"/>
    </source>
</evidence>
<feature type="compositionally biased region" description="Low complexity" evidence="1">
    <location>
        <begin position="1063"/>
        <end position="1075"/>
    </location>
</feature>